<dbReference type="Pfam" id="PF08818">
    <property type="entry name" value="DUF1801"/>
    <property type="match status" value="1"/>
</dbReference>
<organism evidence="2 3">
    <name type="scientific">Pseudogemmobacter lacusdianii</name>
    <dbReference type="NCBI Taxonomy" id="3069608"/>
    <lineage>
        <taxon>Bacteria</taxon>
        <taxon>Pseudomonadati</taxon>
        <taxon>Pseudomonadota</taxon>
        <taxon>Alphaproteobacteria</taxon>
        <taxon>Rhodobacterales</taxon>
        <taxon>Paracoccaceae</taxon>
        <taxon>Pseudogemmobacter</taxon>
    </lineage>
</organism>
<comment type="caution">
    <text evidence="2">The sequence shown here is derived from an EMBL/GenBank/DDBJ whole genome shotgun (WGS) entry which is preliminary data.</text>
</comment>
<proteinExistence type="predicted"/>
<protein>
    <submittedName>
        <fullName evidence="2">YdeI/OmpD-associated family protein</fullName>
    </submittedName>
</protein>
<dbReference type="InterPro" id="IPR014922">
    <property type="entry name" value="YdhG-like"/>
</dbReference>
<dbReference type="InterPro" id="IPR016786">
    <property type="entry name" value="YdeI_bac"/>
</dbReference>
<feature type="domain" description="YdhG-like" evidence="1">
    <location>
        <begin position="29"/>
        <end position="125"/>
    </location>
</feature>
<dbReference type="SUPFAM" id="SSF159888">
    <property type="entry name" value="YdhG-like"/>
    <property type="match status" value="1"/>
</dbReference>
<evidence type="ECO:0000259" key="1">
    <source>
        <dbReference type="Pfam" id="PF08818"/>
    </source>
</evidence>
<sequence length="206" mass="22357">MITEIEDYFSKGCGRCARFASPDCATQIWAEGLAALRALCLRAGLVEELRWGHPCYRAAGRNVAIIGALRGGFRLSFFDAALMTDPEGLLEKQGPNAAHADGLHFTSAAQVAAREEVILRYLAEAKHYAEAGIKSAKQEVELELPPELVAAMDDDPELAEAFHRLTPGRQKSHVLMISGSKVAATRINRIAKLKPKILAGKGANEY</sequence>
<name>A0ABU0VWP3_9RHOB</name>
<evidence type="ECO:0000313" key="3">
    <source>
        <dbReference type="Proteomes" id="UP001239680"/>
    </source>
</evidence>
<dbReference type="Pfam" id="PF13376">
    <property type="entry name" value="OmdA"/>
    <property type="match status" value="1"/>
</dbReference>
<dbReference type="Proteomes" id="UP001239680">
    <property type="component" value="Unassembled WGS sequence"/>
</dbReference>
<dbReference type="RefSeq" id="WP_306679030.1">
    <property type="nucleotide sequence ID" value="NZ_JAVDBT010000002.1"/>
</dbReference>
<reference evidence="2 3" key="1">
    <citation type="submission" date="2023-08" db="EMBL/GenBank/DDBJ databases">
        <title>Characterization of two Paracoccaceae strains isolated from Phycosphere and proposal of Xinfangfangia lacusdiani sp. nov.</title>
        <authorList>
            <person name="Deng Y."/>
            <person name="Zhang Y.Q."/>
        </authorList>
    </citation>
    <scope>NUCLEOTIDE SEQUENCE [LARGE SCALE GENOMIC DNA]</scope>
    <source>
        <strain evidence="2 3">CPCC 101601</strain>
    </source>
</reference>
<dbReference type="PIRSF" id="PIRSF021308">
    <property type="entry name" value="UCP021308"/>
    <property type="match status" value="1"/>
</dbReference>
<keyword evidence="3" id="KW-1185">Reference proteome</keyword>
<dbReference type="EMBL" id="JAVDBT010000002">
    <property type="protein sequence ID" value="MDQ2065340.1"/>
    <property type="molecule type" value="Genomic_DNA"/>
</dbReference>
<gene>
    <name evidence="2" type="ORF">Q9295_03055</name>
</gene>
<evidence type="ECO:0000313" key="2">
    <source>
        <dbReference type="EMBL" id="MDQ2065340.1"/>
    </source>
</evidence>
<accession>A0ABU0VWP3</accession>